<dbReference type="Gene3D" id="1.10.10.10">
    <property type="entry name" value="Winged helix-like DNA-binding domain superfamily/Winged helix DNA-binding domain"/>
    <property type="match status" value="1"/>
</dbReference>
<comment type="caution">
    <text evidence="6">The sequence shown here is derived from an EMBL/GenBank/DDBJ whole genome shotgun (WGS) entry which is preliminary data.</text>
</comment>
<dbReference type="Pfam" id="PF00072">
    <property type="entry name" value="Response_reg"/>
    <property type="match status" value="1"/>
</dbReference>
<accession>A0A315EGU4</accession>
<dbReference type="CDD" id="cd17535">
    <property type="entry name" value="REC_NarL-like"/>
    <property type="match status" value="1"/>
</dbReference>
<reference evidence="6 7" key="1">
    <citation type="submission" date="2017-04" db="EMBL/GenBank/DDBJ databases">
        <title>Unexpected and diverse lifestyles within the genus Limnohabitans.</title>
        <authorList>
            <person name="Kasalicky V."/>
            <person name="Mehrshad M."/>
            <person name="Andrei S.-A."/>
            <person name="Salcher M."/>
            <person name="Kratochvilova H."/>
            <person name="Simek K."/>
            <person name="Ghai R."/>
        </authorList>
    </citation>
    <scope>NUCLEOTIDE SEQUENCE [LARGE SCALE GENOMIC DNA]</scope>
    <source>
        <strain evidence="6 7">II-B4</strain>
    </source>
</reference>
<evidence type="ECO:0000256" key="2">
    <source>
        <dbReference type="ARBA" id="ARBA00023125"/>
    </source>
</evidence>
<feature type="modified residue" description="4-aspartylphosphate" evidence="3">
    <location>
        <position position="54"/>
    </location>
</feature>
<dbReference type="RefSeq" id="WP_108311816.1">
    <property type="nucleotide sequence ID" value="NZ_NESN01000001.1"/>
</dbReference>
<gene>
    <name evidence="6" type="ORF">B9Z37_04645</name>
</gene>
<dbReference type="SMART" id="SM00421">
    <property type="entry name" value="HTH_LUXR"/>
    <property type="match status" value="1"/>
</dbReference>
<dbReference type="InterPro" id="IPR058245">
    <property type="entry name" value="NreC/VraR/RcsB-like_REC"/>
</dbReference>
<sequence>MTVYVIDDHPLMRDALTMLVHRVKPGLKIIPIHKLNVVESTVEKNGAPELFCLDLQLPDTLGMSGVQVLKSKFPDVPLAVVTSASASEFEARCLEVGANAFIEKSNSPTQIIAALRSLLISEEEEAAAEESATPAGPTKLSKRQKQLILMLDQGLSNREIAEKLDISEHTVKVHFWRLFRRLGVNSRTQALHFARTNGWLGI</sequence>
<dbReference type="CDD" id="cd06170">
    <property type="entry name" value="LuxR_C_like"/>
    <property type="match status" value="1"/>
</dbReference>
<dbReference type="InterPro" id="IPR011006">
    <property type="entry name" value="CheY-like_superfamily"/>
</dbReference>
<dbReference type="InterPro" id="IPR000792">
    <property type="entry name" value="Tscrpt_reg_LuxR_C"/>
</dbReference>
<evidence type="ECO:0000259" key="4">
    <source>
        <dbReference type="PROSITE" id="PS50043"/>
    </source>
</evidence>
<evidence type="ECO:0000313" key="6">
    <source>
        <dbReference type="EMBL" id="PUE55825.1"/>
    </source>
</evidence>
<keyword evidence="2 6" id="KW-0238">DNA-binding</keyword>
<dbReference type="Pfam" id="PF00196">
    <property type="entry name" value="GerE"/>
    <property type="match status" value="1"/>
</dbReference>
<dbReference type="GO" id="GO:0003677">
    <property type="term" value="F:DNA binding"/>
    <property type="evidence" value="ECO:0007669"/>
    <property type="project" value="UniProtKB-KW"/>
</dbReference>
<dbReference type="PROSITE" id="PS50110">
    <property type="entry name" value="RESPONSE_REGULATORY"/>
    <property type="match status" value="1"/>
</dbReference>
<dbReference type="InterPro" id="IPR036388">
    <property type="entry name" value="WH-like_DNA-bd_sf"/>
</dbReference>
<protein>
    <submittedName>
        <fullName evidence="6">DNA-binding response regulator</fullName>
    </submittedName>
</protein>
<dbReference type="PANTHER" id="PTHR45566">
    <property type="entry name" value="HTH-TYPE TRANSCRIPTIONAL REGULATOR YHJB-RELATED"/>
    <property type="match status" value="1"/>
</dbReference>
<dbReference type="PROSITE" id="PS50043">
    <property type="entry name" value="HTH_LUXR_2"/>
    <property type="match status" value="1"/>
</dbReference>
<evidence type="ECO:0000256" key="3">
    <source>
        <dbReference type="PROSITE-ProRule" id="PRU00169"/>
    </source>
</evidence>
<dbReference type="InterPro" id="IPR016032">
    <property type="entry name" value="Sig_transdc_resp-reg_C-effctor"/>
</dbReference>
<dbReference type="GO" id="GO:0006355">
    <property type="term" value="P:regulation of DNA-templated transcription"/>
    <property type="evidence" value="ECO:0007669"/>
    <property type="project" value="InterPro"/>
</dbReference>
<dbReference type="PRINTS" id="PR00038">
    <property type="entry name" value="HTHLUXR"/>
</dbReference>
<dbReference type="GO" id="GO:0000160">
    <property type="term" value="P:phosphorelay signal transduction system"/>
    <property type="evidence" value="ECO:0007669"/>
    <property type="project" value="InterPro"/>
</dbReference>
<dbReference type="SMART" id="SM00448">
    <property type="entry name" value="REC"/>
    <property type="match status" value="1"/>
</dbReference>
<keyword evidence="7" id="KW-1185">Reference proteome</keyword>
<dbReference type="PANTHER" id="PTHR45566:SF1">
    <property type="entry name" value="HTH-TYPE TRANSCRIPTIONAL REGULATOR YHJB-RELATED"/>
    <property type="match status" value="1"/>
</dbReference>
<dbReference type="Gene3D" id="3.40.50.2300">
    <property type="match status" value="1"/>
</dbReference>
<evidence type="ECO:0000256" key="1">
    <source>
        <dbReference type="ARBA" id="ARBA00022553"/>
    </source>
</evidence>
<dbReference type="OrthoDB" id="3374006at2"/>
<feature type="domain" description="Response regulatory" evidence="5">
    <location>
        <begin position="2"/>
        <end position="119"/>
    </location>
</feature>
<dbReference type="InterPro" id="IPR001789">
    <property type="entry name" value="Sig_transdc_resp-reg_receiver"/>
</dbReference>
<dbReference type="EMBL" id="NESN01000001">
    <property type="protein sequence ID" value="PUE55825.1"/>
    <property type="molecule type" value="Genomic_DNA"/>
</dbReference>
<proteinExistence type="predicted"/>
<feature type="domain" description="HTH luxR-type" evidence="4">
    <location>
        <begin position="133"/>
        <end position="198"/>
    </location>
</feature>
<evidence type="ECO:0000259" key="5">
    <source>
        <dbReference type="PROSITE" id="PS50110"/>
    </source>
</evidence>
<dbReference type="SUPFAM" id="SSF46894">
    <property type="entry name" value="C-terminal effector domain of the bipartite response regulators"/>
    <property type="match status" value="1"/>
</dbReference>
<dbReference type="Proteomes" id="UP000250790">
    <property type="component" value="Unassembled WGS sequence"/>
</dbReference>
<organism evidence="6 7">
    <name type="scientific">Limnohabitans parvus II-B4</name>
    <dbReference type="NCBI Taxonomy" id="1293052"/>
    <lineage>
        <taxon>Bacteria</taxon>
        <taxon>Pseudomonadati</taxon>
        <taxon>Pseudomonadota</taxon>
        <taxon>Betaproteobacteria</taxon>
        <taxon>Burkholderiales</taxon>
        <taxon>Comamonadaceae</taxon>
        <taxon>Limnohabitans</taxon>
    </lineage>
</organism>
<dbReference type="PROSITE" id="PS00622">
    <property type="entry name" value="HTH_LUXR_1"/>
    <property type="match status" value="1"/>
</dbReference>
<dbReference type="InterPro" id="IPR051015">
    <property type="entry name" value="EvgA-like"/>
</dbReference>
<keyword evidence="1 3" id="KW-0597">Phosphoprotein</keyword>
<dbReference type="SUPFAM" id="SSF52172">
    <property type="entry name" value="CheY-like"/>
    <property type="match status" value="1"/>
</dbReference>
<evidence type="ECO:0000313" key="7">
    <source>
        <dbReference type="Proteomes" id="UP000250790"/>
    </source>
</evidence>
<name>A0A315EGU4_9BURK</name>
<dbReference type="AlphaFoldDB" id="A0A315EGU4"/>